<keyword evidence="7" id="KW-0961">Cell wall biogenesis/degradation</keyword>
<dbReference type="PATRIC" id="fig|1423780.4.peg.256"/>
<evidence type="ECO:0000256" key="8">
    <source>
        <dbReference type="PIRSR" id="PIRSR618044-1"/>
    </source>
</evidence>
<dbReference type="MEROPS" id="S11.006"/>
<evidence type="ECO:0000256" key="5">
    <source>
        <dbReference type="ARBA" id="ARBA00022960"/>
    </source>
</evidence>
<dbReference type="OrthoDB" id="9791132at2"/>
<dbReference type="InterPro" id="IPR001967">
    <property type="entry name" value="Peptidase_S11_N"/>
</dbReference>
<dbReference type="eggNOG" id="COG1686">
    <property type="taxonomic scope" value="Bacteria"/>
</dbReference>
<feature type="active site" description="Acyl-ester intermediate" evidence="8">
    <location>
        <position position="65"/>
    </location>
</feature>
<evidence type="ECO:0000313" key="13">
    <source>
        <dbReference type="EMBL" id="GAD16448.1"/>
    </source>
</evidence>
<feature type="binding site" evidence="9">
    <location>
        <position position="250"/>
    </location>
    <ligand>
        <name>substrate</name>
    </ligand>
</feature>
<dbReference type="GO" id="GO:0009002">
    <property type="term" value="F:serine-type D-Ala-D-Ala carboxypeptidase activity"/>
    <property type="evidence" value="ECO:0007669"/>
    <property type="project" value="InterPro"/>
</dbReference>
<protein>
    <submittedName>
        <fullName evidence="13">D-alanyl-D-alanine carboxypeptidase</fullName>
    </submittedName>
</protein>
<keyword evidence="5" id="KW-0133">Cell shape</keyword>
<dbReference type="EMBL" id="BASH01000002">
    <property type="protein sequence ID" value="GAD16448.1"/>
    <property type="molecule type" value="Genomic_DNA"/>
</dbReference>
<feature type="active site" evidence="8">
    <location>
        <position position="129"/>
    </location>
</feature>
<keyword evidence="4" id="KW-0378">Hydrolase</keyword>
<dbReference type="GO" id="GO:0009252">
    <property type="term" value="P:peptidoglycan biosynthetic process"/>
    <property type="evidence" value="ECO:0007669"/>
    <property type="project" value="UniProtKB-KW"/>
</dbReference>
<evidence type="ECO:0000256" key="4">
    <source>
        <dbReference type="ARBA" id="ARBA00022801"/>
    </source>
</evidence>
<dbReference type="InterPro" id="IPR015956">
    <property type="entry name" value="Peniciliin-bd_prot_C_sf"/>
</dbReference>
<evidence type="ECO:0000256" key="10">
    <source>
        <dbReference type="RuleBase" id="RU004016"/>
    </source>
</evidence>
<evidence type="ECO:0000256" key="9">
    <source>
        <dbReference type="PIRSR" id="PIRSR618044-2"/>
    </source>
</evidence>
<evidence type="ECO:0000256" key="6">
    <source>
        <dbReference type="ARBA" id="ARBA00022984"/>
    </source>
</evidence>
<dbReference type="InterPro" id="IPR012338">
    <property type="entry name" value="Beta-lactam/transpept-like"/>
</dbReference>
<keyword evidence="14" id="KW-1185">Reference proteome</keyword>
<dbReference type="GeneID" id="301047546"/>
<dbReference type="InterPro" id="IPR037167">
    <property type="entry name" value="Peptidase_S11_C_sf"/>
</dbReference>
<dbReference type="STRING" id="1423780.FD05_GL000255"/>
<keyword evidence="6" id="KW-0573">Peptidoglycan synthesis</keyword>
<dbReference type="GO" id="GO:0008360">
    <property type="term" value="P:regulation of cell shape"/>
    <property type="evidence" value="ECO:0007669"/>
    <property type="project" value="UniProtKB-KW"/>
</dbReference>
<dbReference type="InterPro" id="IPR018044">
    <property type="entry name" value="Peptidase_S11"/>
</dbReference>
<dbReference type="PRINTS" id="PR00725">
    <property type="entry name" value="DADACBPTASE1"/>
</dbReference>
<name>S4NR11_9LACO</name>
<dbReference type="PANTHER" id="PTHR21581:SF11">
    <property type="entry name" value="D-ALANYL-D-ALANINE CARBOXYPEPTIDASE DACA"/>
    <property type="match status" value="1"/>
</dbReference>
<evidence type="ECO:0000256" key="1">
    <source>
        <dbReference type="ARBA" id="ARBA00003217"/>
    </source>
</evidence>
<feature type="signal peptide" evidence="11">
    <location>
        <begin position="1"/>
        <end position="26"/>
    </location>
</feature>
<feature type="chain" id="PRO_5039483990" evidence="11">
    <location>
        <begin position="27"/>
        <end position="421"/>
    </location>
</feature>
<keyword evidence="13" id="KW-0121">Carboxypeptidase</keyword>
<accession>S4NR11</accession>
<dbReference type="GO" id="GO:0071555">
    <property type="term" value="P:cell wall organization"/>
    <property type="evidence" value="ECO:0007669"/>
    <property type="project" value="UniProtKB-KW"/>
</dbReference>
<dbReference type="GO" id="GO:0006508">
    <property type="term" value="P:proteolysis"/>
    <property type="evidence" value="ECO:0007669"/>
    <property type="project" value="InterPro"/>
</dbReference>
<comment type="caution">
    <text evidence="13">The sequence shown here is derived from an EMBL/GenBank/DDBJ whole genome shotgun (WGS) entry which is preliminary data.</text>
</comment>
<dbReference type="SUPFAM" id="SSF69189">
    <property type="entry name" value="Penicillin-binding protein associated domain"/>
    <property type="match status" value="1"/>
</dbReference>
<dbReference type="RefSeq" id="WP_020280899.1">
    <property type="nucleotide sequence ID" value="NZ_AZED01000011.1"/>
</dbReference>
<evidence type="ECO:0000256" key="3">
    <source>
        <dbReference type="ARBA" id="ARBA00022729"/>
    </source>
</evidence>
<evidence type="ECO:0000313" key="14">
    <source>
        <dbReference type="Proteomes" id="UP000016361"/>
    </source>
</evidence>
<dbReference type="PANTHER" id="PTHR21581">
    <property type="entry name" value="D-ALANYL-D-ALANINE CARBOXYPEPTIDASE"/>
    <property type="match status" value="1"/>
</dbReference>
<keyword evidence="13" id="KW-0645">Protease</keyword>
<keyword evidence="3 11" id="KW-0732">Signal</keyword>
<feature type="active site" description="Proton acceptor" evidence="8">
    <location>
        <position position="68"/>
    </location>
</feature>
<evidence type="ECO:0000256" key="2">
    <source>
        <dbReference type="ARBA" id="ARBA00007164"/>
    </source>
</evidence>
<evidence type="ECO:0000256" key="7">
    <source>
        <dbReference type="ARBA" id="ARBA00023316"/>
    </source>
</evidence>
<evidence type="ECO:0000259" key="12">
    <source>
        <dbReference type="Pfam" id="PF00768"/>
    </source>
</evidence>
<dbReference type="SUPFAM" id="SSF56601">
    <property type="entry name" value="beta-lactamase/transpeptidase-like"/>
    <property type="match status" value="1"/>
</dbReference>
<proteinExistence type="inferred from homology"/>
<dbReference type="Gene3D" id="2.60.410.10">
    <property type="entry name" value="D-Ala-D-Ala carboxypeptidase, C-terminal domain"/>
    <property type="match status" value="1"/>
</dbReference>
<dbReference type="AlphaFoldDB" id="S4NR11"/>
<comment type="similarity">
    <text evidence="2 10">Belongs to the peptidase S11 family.</text>
</comment>
<dbReference type="Proteomes" id="UP000016361">
    <property type="component" value="Unassembled WGS sequence"/>
</dbReference>
<gene>
    <name evidence="13" type="ORF">LOT_0986</name>
</gene>
<dbReference type="Gene3D" id="3.40.710.10">
    <property type="entry name" value="DD-peptidase/beta-lactamase superfamily"/>
    <property type="match status" value="1"/>
</dbReference>
<feature type="domain" description="Peptidase S11 D-alanyl-D-alanine carboxypeptidase A N-terminal" evidence="12">
    <location>
        <begin position="29"/>
        <end position="281"/>
    </location>
</feature>
<organism evidence="13 14">
    <name type="scientific">Lentilactobacillus otakiensis DSM 19908 = JCM 15040</name>
    <dbReference type="NCBI Taxonomy" id="1423780"/>
    <lineage>
        <taxon>Bacteria</taxon>
        <taxon>Bacillati</taxon>
        <taxon>Bacillota</taxon>
        <taxon>Bacilli</taxon>
        <taxon>Lactobacillales</taxon>
        <taxon>Lactobacillaceae</taxon>
        <taxon>Lentilactobacillus</taxon>
    </lineage>
</organism>
<dbReference type="Pfam" id="PF00768">
    <property type="entry name" value="Peptidase_S11"/>
    <property type="match status" value="1"/>
</dbReference>
<evidence type="ECO:0000256" key="11">
    <source>
        <dbReference type="SAM" id="SignalP"/>
    </source>
</evidence>
<reference evidence="14" key="1">
    <citation type="journal article" date="2013" name="Genome Announc.">
        <title>Draft Genome Sequence of D-Branched-Chain Amino Acid Producer Lactobacillus otakiensis JCM 15040T, Isolated from a Traditional Japanese Pickle.</title>
        <authorList>
            <person name="Doi K."/>
            <person name="Mori K."/>
            <person name="Mutaguchi Y."/>
            <person name="Tashiro K."/>
            <person name="Fujino Y."/>
            <person name="Ohmori T."/>
            <person name="Kuhara S."/>
            <person name="Ohshima T."/>
        </authorList>
    </citation>
    <scope>NUCLEOTIDE SEQUENCE [LARGE SCALE GENOMIC DNA]</scope>
    <source>
        <strain evidence="14">JCM 15040</strain>
    </source>
</reference>
<sequence length="421" mass="45128">MKHRLRFLTALMGFFCVLALSVSVDAKSQATETPNIYAKSAIAVDAQTGQILYQKNANEPRAIASISKLMTVYIVHQRIKQNKLAWGDKVKISAELAKLSTASGLTNVPLTAGRSYSVRQLVNATLVESANAAALALGQKIAGTPAKFAALMNKTARSIGIHDGKFYNASGLTNKLTGKLALKNVSGNAENLLSASDVALLAKNILKKFPRITNITRQTTANFYGTQMTGHNQLIDDHSIANGVRVDGLKTGTSDKAGASFVGSATENGKHRIITVVLGARNKSASDPARFIQTAKLMRWVYTTQRPIKLAAGSTISGVGKAQIPDGKQTTTLPVTKSNQWVWASKGTRASQISGKYVNKPAKLASPTKKGTLVGNAHLSIGGKRLQYIGHSAGKFVMVTDKSVKKANLFVRLWRAILRLF</sequence>
<comment type="function">
    <text evidence="1">Removes C-terminal D-alanyl residues from sugar-peptide cell wall precursors.</text>
</comment>